<accession>A0A6V7XI69</accession>
<organism evidence="2 3">
    <name type="scientific">Meloidogyne enterolobii</name>
    <name type="common">Root-knot nematode worm</name>
    <name type="synonym">Meloidogyne mayaguensis</name>
    <dbReference type="NCBI Taxonomy" id="390850"/>
    <lineage>
        <taxon>Eukaryota</taxon>
        <taxon>Metazoa</taxon>
        <taxon>Ecdysozoa</taxon>
        <taxon>Nematoda</taxon>
        <taxon>Chromadorea</taxon>
        <taxon>Rhabditida</taxon>
        <taxon>Tylenchina</taxon>
        <taxon>Tylenchomorpha</taxon>
        <taxon>Tylenchoidea</taxon>
        <taxon>Meloidogynidae</taxon>
        <taxon>Meloidogyninae</taxon>
        <taxon>Meloidogyne</taxon>
    </lineage>
</organism>
<evidence type="ECO:0000313" key="2">
    <source>
        <dbReference type="EMBL" id="CAD2198903.1"/>
    </source>
</evidence>
<name>A0A6V7XI69_MELEN</name>
<keyword evidence="1" id="KW-0732">Signal</keyword>
<evidence type="ECO:0000256" key="1">
    <source>
        <dbReference type="SAM" id="SignalP"/>
    </source>
</evidence>
<protein>
    <submittedName>
        <fullName evidence="2">Uncharacterized protein</fullName>
    </submittedName>
</protein>
<dbReference type="Proteomes" id="UP000580250">
    <property type="component" value="Unassembled WGS sequence"/>
</dbReference>
<gene>
    <name evidence="2" type="ORF">MENT_LOCUS52260</name>
</gene>
<feature type="signal peptide" evidence="1">
    <location>
        <begin position="1"/>
        <end position="22"/>
    </location>
</feature>
<dbReference type="AlphaFoldDB" id="A0A6V7XI69"/>
<proteinExistence type="predicted"/>
<dbReference type="PROSITE" id="PS51257">
    <property type="entry name" value="PROKAR_LIPOPROTEIN"/>
    <property type="match status" value="1"/>
</dbReference>
<dbReference type="EMBL" id="CAJEWN010001621">
    <property type="protein sequence ID" value="CAD2198903.1"/>
    <property type="molecule type" value="Genomic_DNA"/>
</dbReference>
<sequence length="98" mass="10803">MKLFLLISPFILGLLFSPGIFAGCSHSSELSEEGQEEYGDTELATTSHGGNDRCNCGLYEVEELNKYIEIHSIGLHFKDETIGSGTFGNVKEFNLIEI</sequence>
<feature type="chain" id="PRO_5027842924" evidence="1">
    <location>
        <begin position="23"/>
        <end position="98"/>
    </location>
</feature>
<reference evidence="2 3" key="1">
    <citation type="submission" date="2020-08" db="EMBL/GenBank/DDBJ databases">
        <authorList>
            <person name="Koutsovoulos G."/>
            <person name="Danchin GJ E."/>
        </authorList>
    </citation>
    <scope>NUCLEOTIDE SEQUENCE [LARGE SCALE GENOMIC DNA]</scope>
</reference>
<comment type="caution">
    <text evidence="2">The sequence shown here is derived from an EMBL/GenBank/DDBJ whole genome shotgun (WGS) entry which is preliminary data.</text>
</comment>
<evidence type="ECO:0000313" key="3">
    <source>
        <dbReference type="Proteomes" id="UP000580250"/>
    </source>
</evidence>